<evidence type="ECO:0000313" key="2">
    <source>
        <dbReference type="Proteomes" id="UP001501414"/>
    </source>
</evidence>
<accession>A0ABN1XS82</accession>
<dbReference type="Proteomes" id="UP001501414">
    <property type="component" value="Unassembled WGS sequence"/>
</dbReference>
<proteinExistence type="predicted"/>
<evidence type="ECO:0008006" key="3">
    <source>
        <dbReference type="Google" id="ProtNLM"/>
    </source>
</evidence>
<gene>
    <name evidence="1" type="ORF">GCM10009613_26840</name>
</gene>
<keyword evidence="2" id="KW-1185">Reference proteome</keyword>
<protein>
    <recommendedName>
        <fullName evidence="3">IrrE N-terminal-like domain-containing protein</fullName>
    </recommendedName>
</protein>
<organism evidence="1 2">
    <name type="scientific">Pseudonocardia kongjuensis</name>
    <dbReference type="NCBI Taxonomy" id="102227"/>
    <lineage>
        <taxon>Bacteria</taxon>
        <taxon>Bacillati</taxon>
        <taxon>Actinomycetota</taxon>
        <taxon>Actinomycetes</taxon>
        <taxon>Pseudonocardiales</taxon>
        <taxon>Pseudonocardiaceae</taxon>
        <taxon>Pseudonocardia</taxon>
    </lineage>
</organism>
<sequence length="187" mass="19931">MTVRGRGGGPAEPTTSWAQLVERARATLELEALRPPPGEVDLEDFAARLGAARGLTIHLYPVDLGAAAREMCGLCLVNEGSAHVFYAGAASDLSRRHNLAHELGHLLFGHRAKAPVYRPSLTTSLTTSQQRMAAWMGTDPTYGARDEAEADALGAALLGNGPGRRSHRWMATGEVRAAARQFASAFT</sequence>
<dbReference type="RefSeq" id="WP_344022077.1">
    <property type="nucleotide sequence ID" value="NZ_BAAAJK010000008.1"/>
</dbReference>
<evidence type="ECO:0000313" key="1">
    <source>
        <dbReference type="EMBL" id="GAA1388844.1"/>
    </source>
</evidence>
<name>A0ABN1XS82_9PSEU</name>
<comment type="caution">
    <text evidence="1">The sequence shown here is derived from an EMBL/GenBank/DDBJ whole genome shotgun (WGS) entry which is preliminary data.</text>
</comment>
<dbReference type="EMBL" id="BAAAJK010000008">
    <property type="protein sequence ID" value="GAA1388844.1"/>
    <property type="molecule type" value="Genomic_DNA"/>
</dbReference>
<reference evidence="1 2" key="1">
    <citation type="journal article" date="2019" name="Int. J. Syst. Evol. Microbiol.">
        <title>The Global Catalogue of Microorganisms (GCM) 10K type strain sequencing project: providing services to taxonomists for standard genome sequencing and annotation.</title>
        <authorList>
            <consortium name="The Broad Institute Genomics Platform"/>
            <consortium name="The Broad Institute Genome Sequencing Center for Infectious Disease"/>
            <person name="Wu L."/>
            <person name="Ma J."/>
        </authorList>
    </citation>
    <scope>NUCLEOTIDE SEQUENCE [LARGE SCALE GENOMIC DNA]</scope>
    <source>
        <strain evidence="1 2">JCM 11896</strain>
    </source>
</reference>